<comment type="similarity">
    <text evidence="2 10">Belongs to the peptidase M14 family.</text>
</comment>
<evidence type="ECO:0000256" key="6">
    <source>
        <dbReference type="ARBA" id="ARBA00022729"/>
    </source>
</evidence>
<evidence type="ECO:0000256" key="5">
    <source>
        <dbReference type="ARBA" id="ARBA00022723"/>
    </source>
</evidence>
<evidence type="ECO:0000256" key="3">
    <source>
        <dbReference type="ARBA" id="ARBA00022645"/>
    </source>
</evidence>
<keyword evidence="3" id="KW-0121">Carboxypeptidase</keyword>
<keyword evidence="8" id="KW-0862">Zinc</keyword>
<comment type="caution">
    <text evidence="10">Lacks conserved residue(s) required for the propagation of feature annotation.</text>
</comment>
<keyword evidence="5" id="KW-0479">Metal-binding</keyword>
<proteinExistence type="inferred from homology"/>
<keyword evidence="7" id="KW-0378">Hydrolase</keyword>
<dbReference type="GO" id="GO:0006508">
    <property type="term" value="P:proteolysis"/>
    <property type="evidence" value="ECO:0007669"/>
    <property type="project" value="UniProtKB-KW"/>
</dbReference>
<dbReference type="GO" id="GO:0005615">
    <property type="term" value="C:extracellular space"/>
    <property type="evidence" value="ECO:0007669"/>
    <property type="project" value="TreeGrafter"/>
</dbReference>
<dbReference type="GO" id="GO:0004181">
    <property type="term" value="F:metallocarboxypeptidase activity"/>
    <property type="evidence" value="ECO:0007669"/>
    <property type="project" value="InterPro"/>
</dbReference>
<keyword evidence="4" id="KW-0645">Protease</keyword>
<dbReference type="InterPro" id="IPR057246">
    <property type="entry name" value="CARBOXYPEPT_ZN_1"/>
</dbReference>
<evidence type="ECO:0000256" key="2">
    <source>
        <dbReference type="ARBA" id="ARBA00005988"/>
    </source>
</evidence>
<dbReference type="Gene3D" id="3.40.630.10">
    <property type="entry name" value="Zn peptidases"/>
    <property type="match status" value="1"/>
</dbReference>
<dbReference type="PANTHER" id="PTHR11705">
    <property type="entry name" value="PROTEASE FAMILY M14 CARBOXYPEPTIDASE A,B"/>
    <property type="match status" value="1"/>
</dbReference>
<organism evidence="12 13">
    <name type="scientific">Acrobeloides nanus</name>
    <dbReference type="NCBI Taxonomy" id="290746"/>
    <lineage>
        <taxon>Eukaryota</taxon>
        <taxon>Metazoa</taxon>
        <taxon>Ecdysozoa</taxon>
        <taxon>Nematoda</taxon>
        <taxon>Chromadorea</taxon>
        <taxon>Rhabditida</taxon>
        <taxon>Tylenchina</taxon>
        <taxon>Cephalobomorpha</taxon>
        <taxon>Cephaloboidea</taxon>
        <taxon>Cephalobidae</taxon>
        <taxon>Acrobeloides</taxon>
    </lineage>
</organism>
<evidence type="ECO:0000313" key="12">
    <source>
        <dbReference type="Proteomes" id="UP000887540"/>
    </source>
</evidence>
<comment type="cofactor">
    <cofactor evidence="1">
        <name>Zn(2+)</name>
        <dbReference type="ChEBI" id="CHEBI:29105"/>
    </cofactor>
</comment>
<dbReference type="Proteomes" id="UP000887540">
    <property type="component" value="Unplaced"/>
</dbReference>
<evidence type="ECO:0000256" key="9">
    <source>
        <dbReference type="ARBA" id="ARBA00023049"/>
    </source>
</evidence>
<dbReference type="AlphaFoldDB" id="A0A914CBL4"/>
<evidence type="ECO:0000313" key="13">
    <source>
        <dbReference type="WBParaSite" id="ACRNAN_Path_766.g2904.t1"/>
    </source>
</evidence>
<keyword evidence="12" id="KW-1185">Reference proteome</keyword>
<dbReference type="SMART" id="SM00631">
    <property type="entry name" value="Zn_pept"/>
    <property type="match status" value="1"/>
</dbReference>
<reference evidence="13" key="1">
    <citation type="submission" date="2022-11" db="UniProtKB">
        <authorList>
            <consortium name="WormBaseParasite"/>
        </authorList>
    </citation>
    <scope>IDENTIFICATION</scope>
</reference>
<sequence>MDILVSPAFVQTFISVLKIHGTSQIQILSSDIQSIIDQEKIEYNTNSRKKRHDNSINKGTFDVQAYHRYDEIVEYMLNLKETFPELVQILNITKSFENRDLIGIKIGKEQAIKPSFFIDAGIHAREWIAPATAIYIINEMLNQYGKDLTITKIVDNFDWYIVPVGNPDGYEYSITKIMAKNSIKKFNC</sequence>
<dbReference type="PANTHER" id="PTHR11705:SF139">
    <property type="entry name" value="PEPTIDASE M14 CARBOXYPEPTIDASE A DOMAIN-CONTAINING PROTEIN"/>
    <property type="match status" value="1"/>
</dbReference>
<dbReference type="WBParaSite" id="ACRNAN_Path_766.g2904.t1">
    <property type="protein sequence ID" value="ACRNAN_Path_766.g2904.t1"/>
    <property type="gene ID" value="ACRNAN_Path_766.g2904"/>
</dbReference>
<name>A0A914CBL4_9BILA</name>
<dbReference type="FunFam" id="3.40.630.10:FF:000084">
    <property type="entry name" value="Carboxypeptidase B2"/>
    <property type="match status" value="1"/>
</dbReference>
<dbReference type="PROSITE" id="PS52035">
    <property type="entry name" value="PEPTIDASE_M14"/>
    <property type="match status" value="1"/>
</dbReference>
<dbReference type="GO" id="GO:0008270">
    <property type="term" value="F:zinc ion binding"/>
    <property type="evidence" value="ECO:0007669"/>
    <property type="project" value="InterPro"/>
</dbReference>
<feature type="domain" description="Peptidase M14" evidence="11">
    <location>
        <begin position="65"/>
        <end position="188"/>
    </location>
</feature>
<evidence type="ECO:0000256" key="4">
    <source>
        <dbReference type="ARBA" id="ARBA00022670"/>
    </source>
</evidence>
<evidence type="ECO:0000256" key="7">
    <source>
        <dbReference type="ARBA" id="ARBA00022801"/>
    </source>
</evidence>
<evidence type="ECO:0000259" key="11">
    <source>
        <dbReference type="PROSITE" id="PS52035"/>
    </source>
</evidence>
<dbReference type="PROSITE" id="PS00132">
    <property type="entry name" value="CARBOXYPEPT_ZN_1"/>
    <property type="match status" value="1"/>
</dbReference>
<dbReference type="SUPFAM" id="SSF53187">
    <property type="entry name" value="Zn-dependent exopeptidases"/>
    <property type="match status" value="1"/>
</dbReference>
<keyword evidence="9" id="KW-0482">Metalloprotease</keyword>
<dbReference type="InterPro" id="IPR000834">
    <property type="entry name" value="Peptidase_M14"/>
</dbReference>
<keyword evidence="6" id="KW-0732">Signal</keyword>
<protein>
    <submittedName>
        <fullName evidence="13">Peptidase M14 carboxypeptidase A domain-containing protein</fullName>
    </submittedName>
</protein>
<dbReference type="Pfam" id="PF00246">
    <property type="entry name" value="Peptidase_M14"/>
    <property type="match status" value="1"/>
</dbReference>
<accession>A0A914CBL4</accession>
<evidence type="ECO:0000256" key="1">
    <source>
        <dbReference type="ARBA" id="ARBA00001947"/>
    </source>
</evidence>
<evidence type="ECO:0000256" key="10">
    <source>
        <dbReference type="PROSITE-ProRule" id="PRU01379"/>
    </source>
</evidence>
<evidence type="ECO:0000256" key="8">
    <source>
        <dbReference type="ARBA" id="ARBA00022833"/>
    </source>
</evidence>